<dbReference type="Proteomes" id="UP000252585">
    <property type="component" value="Unassembled WGS sequence"/>
</dbReference>
<dbReference type="CDD" id="cd00158">
    <property type="entry name" value="RHOD"/>
    <property type="match status" value="1"/>
</dbReference>
<evidence type="ECO:0000259" key="1">
    <source>
        <dbReference type="PROSITE" id="PS50206"/>
    </source>
</evidence>
<dbReference type="PANTHER" id="PTHR43031:SF17">
    <property type="entry name" value="SULFURTRANSFERASE YTWF-RELATED"/>
    <property type="match status" value="1"/>
</dbReference>
<reference evidence="2 3" key="1">
    <citation type="submission" date="2018-07" db="EMBL/GenBank/DDBJ databases">
        <title>Genomic Encyclopedia of Type Strains, Phase IV (KMG-IV): sequencing the most valuable type-strain genomes for metagenomic binning, comparative biology and taxonomic classification.</title>
        <authorList>
            <person name="Goeker M."/>
        </authorList>
    </citation>
    <scope>NUCLEOTIDE SEQUENCE [LARGE SCALE GENOMIC DNA]</scope>
    <source>
        <strain evidence="2 3">DSM 27696</strain>
    </source>
</reference>
<proteinExistence type="predicted"/>
<dbReference type="Gene3D" id="3.40.250.10">
    <property type="entry name" value="Rhodanese-like domain"/>
    <property type="match status" value="1"/>
</dbReference>
<evidence type="ECO:0000313" key="2">
    <source>
        <dbReference type="EMBL" id="RCW71975.1"/>
    </source>
</evidence>
<dbReference type="EMBL" id="QPJJ01000005">
    <property type="protein sequence ID" value="RCW71975.1"/>
    <property type="molecule type" value="Genomic_DNA"/>
</dbReference>
<protein>
    <submittedName>
        <fullName evidence="2">Rhodanese-related sulfurtransferase</fullName>
    </submittedName>
</protein>
<gene>
    <name evidence="2" type="ORF">DFR57_105160</name>
</gene>
<accession>A0A368XVQ6</accession>
<dbReference type="GO" id="GO:0016740">
    <property type="term" value="F:transferase activity"/>
    <property type="evidence" value="ECO:0007669"/>
    <property type="project" value="UniProtKB-KW"/>
</dbReference>
<dbReference type="InterPro" id="IPR036873">
    <property type="entry name" value="Rhodanese-like_dom_sf"/>
</dbReference>
<dbReference type="AlphaFoldDB" id="A0A368XVQ6"/>
<dbReference type="SMART" id="SM00450">
    <property type="entry name" value="RHOD"/>
    <property type="match status" value="1"/>
</dbReference>
<dbReference type="OrthoDB" id="9800872at2"/>
<dbReference type="RefSeq" id="WP_114352526.1">
    <property type="nucleotide sequence ID" value="NZ_QPJJ01000005.1"/>
</dbReference>
<feature type="domain" description="Rhodanese" evidence="1">
    <location>
        <begin position="15"/>
        <end position="98"/>
    </location>
</feature>
<dbReference type="InterPro" id="IPR001763">
    <property type="entry name" value="Rhodanese-like_dom"/>
</dbReference>
<dbReference type="PANTHER" id="PTHR43031">
    <property type="entry name" value="FAD-DEPENDENT OXIDOREDUCTASE"/>
    <property type="match status" value="1"/>
</dbReference>
<dbReference type="InterPro" id="IPR050229">
    <property type="entry name" value="GlpE_sulfurtransferase"/>
</dbReference>
<sequence>MKEISALELAEKIKNGETVSVIDVREDEEVAEGKIPGAVHIPLGQIPERLNDINKEEHHFMVCRSGARSGRASEYLLANGYDVTNMSGGMMAWEDEVEIPKK</sequence>
<dbReference type="Pfam" id="PF00581">
    <property type="entry name" value="Rhodanese"/>
    <property type="match status" value="1"/>
</dbReference>
<name>A0A368XVQ6_9BACI</name>
<organism evidence="2 3">
    <name type="scientific">Saliterribacillus persicus</name>
    <dbReference type="NCBI Taxonomy" id="930114"/>
    <lineage>
        <taxon>Bacteria</taxon>
        <taxon>Bacillati</taxon>
        <taxon>Bacillota</taxon>
        <taxon>Bacilli</taxon>
        <taxon>Bacillales</taxon>
        <taxon>Bacillaceae</taxon>
        <taxon>Saliterribacillus</taxon>
    </lineage>
</organism>
<keyword evidence="2" id="KW-0808">Transferase</keyword>
<dbReference type="SUPFAM" id="SSF52821">
    <property type="entry name" value="Rhodanese/Cell cycle control phosphatase"/>
    <property type="match status" value="1"/>
</dbReference>
<evidence type="ECO:0000313" key="3">
    <source>
        <dbReference type="Proteomes" id="UP000252585"/>
    </source>
</evidence>
<comment type="caution">
    <text evidence="2">The sequence shown here is derived from an EMBL/GenBank/DDBJ whole genome shotgun (WGS) entry which is preliminary data.</text>
</comment>
<keyword evidence="3" id="KW-1185">Reference proteome</keyword>
<dbReference type="PROSITE" id="PS50206">
    <property type="entry name" value="RHODANESE_3"/>
    <property type="match status" value="1"/>
</dbReference>